<keyword evidence="2" id="KW-0472">Membrane</keyword>
<keyword evidence="4" id="KW-1185">Reference proteome</keyword>
<protein>
    <submittedName>
        <fullName evidence="3">Uncharacterized protein</fullName>
    </submittedName>
</protein>
<feature type="region of interest" description="Disordered" evidence="1">
    <location>
        <begin position="31"/>
        <end position="52"/>
    </location>
</feature>
<dbReference type="Proteomes" id="UP000001056">
    <property type="component" value="Unassembled WGS sequence"/>
</dbReference>
<dbReference type="AlphaFoldDB" id="Q2H6D0"/>
<evidence type="ECO:0000256" key="2">
    <source>
        <dbReference type="SAM" id="Phobius"/>
    </source>
</evidence>
<dbReference type="EMBL" id="CH408031">
    <property type="protein sequence ID" value="EAQ89166.1"/>
    <property type="molecule type" value="Genomic_DNA"/>
</dbReference>
<evidence type="ECO:0000256" key="1">
    <source>
        <dbReference type="SAM" id="MobiDB-lite"/>
    </source>
</evidence>
<organism evidence="3 4">
    <name type="scientific">Chaetomium globosum (strain ATCC 6205 / CBS 148.51 / DSM 1962 / NBRC 6347 / NRRL 1970)</name>
    <name type="common">Soil fungus</name>
    <dbReference type="NCBI Taxonomy" id="306901"/>
    <lineage>
        <taxon>Eukaryota</taxon>
        <taxon>Fungi</taxon>
        <taxon>Dikarya</taxon>
        <taxon>Ascomycota</taxon>
        <taxon>Pezizomycotina</taxon>
        <taxon>Sordariomycetes</taxon>
        <taxon>Sordariomycetidae</taxon>
        <taxon>Sordariales</taxon>
        <taxon>Chaetomiaceae</taxon>
        <taxon>Chaetomium</taxon>
    </lineage>
</organism>
<keyword evidence="2" id="KW-1133">Transmembrane helix</keyword>
<dbReference type="OMA" id="YLLTTFY"/>
<evidence type="ECO:0000313" key="3">
    <source>
        <dbReference type="EMBL" id="EAQ89166.1"/>
    </source>
</evidence>
<reference evidence="4" key="1">
    <citation type="journal article" date="2015" name="Genome Announc.">
        <title>Draft genome sequence of the cellulolytic fungus Chaetomium globosum.</title>
        <authorList>
            <person name="Cuomo C.A."/>
            <person name="Untereiner W.A."/>
            <person name="Ma L.-J."/>
            <person name="Grabherr M."/>
            <person name="Birren B.W."/>
        </authorList>
    </citation>
    <scope>NUCLEOTIDE SEQUENCE [LARGE SCALE GENOMIC DNA]</scope>
    <source>
        <strain evidence="4">ATCC 6205 / CBS 148.51 / DSM 1962 / NBRC 6347 / NRRL 1970</strain>
    </source>
</reference>
<gene>
    <name evidence="3" type="ORF">CHGG_05785</name>
</gene>
<feature type="transmembrane region" description="Helical" evidence="2">
    <location>
        <begin position="319"/>
        <end position="339"/>
    </location>
</feature>
<proteinExistence type="predicted"/>
<dbReference type="OrthoDB" id="5394254at2759"/>
<feature type="transmembrane region" description="Helical" evidence="2">
    <location>
        <begin position="194"/>
        <end position="218"/>
    </location>
</feature>
<dbReference type="eggNOG" id="ENOG502RZT9">
    <property type="taxonomic scope" value="Eukaryota"/>
</dbReference>
<dbReference type="GeneID" id="4390133"/>
<dbReference type="VEuPathDB" id="FungiDB:CHGG_05785"/>
<sequence length="368" mass="37777">MARVKEAAAEAAHAAAEGVAAGAAAADAATTPSTRAESLSAGKDESGALSPRRAARLPGPARFVLAVVLSFALSELGRSFVNHWSNNEVGSIAREITSQKELAVLAGWKLFGLALGWFGGYDGFDLAALALLSHGPTTFLTSVFYGIRAPTAGAYLAVEVASASLPFLLLRGVSGAHSAARGTPNRDIVADRSIQVLTSLQSAFAYSVVLFLAGRYLLPTNLVLYFQGIPTVQPAAEATFLGLGGGGGGNPTSPLLSLVCGLAARSFIFTALVTTPQGTAEDQKNAAFDPVHATLAQTLAWNLWGYTSRTKVSLARTGVAMLFTAVGTYLGTALGIAGVEPYGAVVYAGVWVAAALVTGLSLRYVGSI</sequence>
<dbReference type="InParanoid" id="Q2H6D0"/>
<accession>Q2H6D0</accession>
<dbReference type="RefSeq" id="XP_001221880.1">
    <property type="nucleotide sequence ID" value="XM_001221879.1"/>
</dbReference>
<keyword evidence="2" id="KW-0812">Transmembrane</keyword>
<feature type="transmembrane region" description="Helical" evidence="2">
    <location>
        <begin position="345"/>
        <end position="365"/>
    </location>
</feature>
<feature type="transmembrane region" description="Helical" evidence="2">
    <location>
        <begin position="102"/>
        <end position="120"/>
    </location>
</feature>
<dbReference type="HOGENOM" id="CLU_042059_1_1_1"/>
<feature type="transmembrane region" description="Helical" evidence="2">
    <location>
        <begin position="154"/>
        <end position="174"/>
    </location>
</feature>
<name>Q2H6D0_CHAGB</name>
<evidence type="ECO:0000313" key="4">
    <source>
        <dbReference type="Proteomes" id="UP000001056"/>
    </source>
</evidence>